<protein>
    <submittedName>
        <fullName evidence="2">Uncharacterized protein</fullName>
    </submittedName>
</protein>
<name>A0AAV1A7C7_VICFA</name>
<dbReference type="PANTHER" id="PTHR48226:SF1">
    <property type="entry name" value="WAS_WASL-INTERACTING PROTEIN FAMILY MEMBER 1"/>
    <property type="match status" value="1"/>
</dbReference>
<dbReference type="Proteomes" id="UP001157006">
    <property type="component" value="Chromosome 3"/>
</dbReference>
<feature type="chain" id="PRO_5043370582" evidence="1">
    <location>
        <begin position="23"/>
        <end position="162"/>
    </location>
</feature>
<accession>A0AAV1A7C7</accession>
<dbReference type="AlphaFoldDB" id="A0AAV1A7C7"/>
<feature type="signal peptide" evidence="1">
    <location>
        <begin position="1"/>
        <end position="22"/>
    </location>
</feature>
<sequence>MERLRFTSVLCLMILTVEIVVSFKGDEMKNVTVQSQRHGNVTLETLSHYKENKEFEIRGKLNNQVVFNASKGGLYKRGGRGGGGGWWKWGCRNEPRSHVMRGMKHHHHHHDASNEEYRLGEFAECITRTRCKGMRLDCPLHCGGPCFYDCYHMCKAHCRRRP</sequence>
<dbReference type="PANTHER" id="PTHR48226">
    <property type="entry name" value="OS06G0326200 PROTEIN"/>
    <property type="match status" value="1"/>
</dbReference>
<evidence type="ECO:0000256" key="1">
    <source>
        <dbReference type="SAM" id="SignalP"/>
    </source>
</evidence>
<evidence type="ECO:0000313" key="3">
    <source>
        <dbReference type="Proteomes" id="UP001157006"/>
    </source>
</evidence>
<proteinExistence type="predicted"/>
<reference evidence="2 3" key="1">
    <citation type="submission" date="2023-01" db="EMBL/GenBank/DDBJ databases">
        <authorList>
            <person name="Kreplak J."/>
        </authorList>
    </citation>
    <scope>NUCLEOTIDE SEQUENCE [LARGE SCALE GENOMIC DNA]</scope>
</reference>
<organism evidence="2 3">
    <name type="scientific">Vicia faba</name>
    <name type="common">Broad bean</name>
    <name type="synonym">Faba vulgaris</name>
    <dbReference type="NCBI Taxonomy" id="3906"/>
    <lineage>
        <taxon>Eukaryota</taxon>
        <taxon>Viridiplantae</taxon>
        <taxon>Streptophyta</taxon>
        <taxon>Embryophyta</taxon>
        <taxon>Tracheophyta</taxon>
        <taxon>Spermatophyta</taxon>
        <taxon>Magnoliopsida</taxon>
        <taxon>eudicotyledons</taxon>
        <taxon>Gunneridae</taxon>
        <taxon>Pentapetalae</taxon>
        <taxon>rosids</taxon>
        <taxon>fabids</taxon>
        <taxon>Fabales</taxon>
        <taxon>Fabaceae</taxon>
        <taxon>Papilionoideae</taxon>
        <taxon>50 kb inversion clade</taxon>
        <taxon>NPAAA clade</taxon>
        <taxon>Hologalegina</taxon>
        <taxon>IRL clade</taxon>
        <taxon>Fabeae</taxon>
        <taxon>Vicia</taxon>
    </lineage>
</organism>
<keyword evidence="1" id="KW-0732">Signal</keyword>
<dbReference type="EMBL" id="OX451738">
    <property type="protein sequence ID" value="CAI8606535.1"/>
    <property type="molecule type" value="Genomic_DNA"/>
</dbReference>
<keyword evidence="3" id="KW-1185">Reference proteome</keyword>
<dbReference type="InterPro" id="IPR053099">
    <property type="entry name" value="WAS/WASL-interacting_domain"/>
</dbReference>
<evidence type="ECO:0000313" key="2">
    <source>
        <dbReference type="EMBL" id="CAI8606535.1"/>
    </source>
</evidence>
<dbReference type="GO" id="GO:0005884">
    <property type="term" value="C:actin filament"/>
    <property type="evidence" value="ECO:0007669"/>
    <property type="project" value="TreeGrafter"/>
</dbReference>
<dbReference type="GO" id="GO:0030048">
    <property type="term" value="P:actin filament-based movement"/>
    <property type="evidence" value="ECO:0007669"/>
    <property type="project" value="TreeGrafter"/>
</dbReference>
<gene>
    <name evidence="2" type="ORF">VFH_III234520</name>
</gene>